<dbReference type="STRING" id="1209962.L0P9K7"/>
<protein>
    <recommendedName>
        <fullName evidence="4">RRM domain-containing protein</fullName>
    </recommendedName>
</protein>
<dbReference type="Proteomes" id="UP000010422">
    <property type="component" value="Unassembled WGS sequence"/>
</dbReference>
<feature type="compositionally biased region" description="Basic and acidic residues" evidence="1">
    <location>
        <begin position="98"/>
        <end position="135"/>
    </location>
</feature>
<comment type="caution">
    <text evidence="2">The sequence shown here is derived from an EMBL/GenBank/DDBJ whole genome shotgun (WGS) entry which is preliminary data.</text>
</comment>
<dbReference type="VEuPathDB" id="FungiDB:PNEJI1_002461"/>
<dbReference type="InterPro" id="IPR012677">
    <property type="entry name" value="Nucleotide-bd_a/b_plait_sf"/>
</dbReference>
<sequence>MHFKTFGDIQELEIQVNPMTGASLGLCRIRYRKNQSNKLQGYHAARNAVEKGNGMKIGTQIVKVQYDEDGIKCKAIIEEELSKKASLTNTSAFSDKHRGSYLENSKKREEDYRNSDFVHKKSTSRDHRYYDHYSPDTDSTQTHNKVHGHSQSSSGSSRSHNKYPQNLGDDSEKSQDYIYELALSSTTDILKKINKKPYIFISEKWLPLNKFSTNDLKKHLNKHEWTDICTIGQPKIVL</sequence>
<dbReference type="SUPFAM" id="SSF54928">
    <property type="entry name" value="RNA-binding domain, RBD"/>
    <property type="match status" value="1"/>
</dbReference>
<evidence type="ECO:0000313" key="3">
    <source>
        <dbReference type="Proteomes" id="UP000010422"/>
    </source>
</evidence>
<dbReference type="AlphaFoldDB" id="L0P9K7"/>
<dbReference type="GO" id="GO:0003676">
    <property type="term" value="F:nucleic acid binding"/>
    <property type="evidence" value="ECO:0007669"/>
    <property type="project" value="InterPro"/>
</dbReference>
<dbReference type="Gene3D" id="3.30.70.330">
    <property type="match status" value="1"/>
</dbReference>
<dbReference type="InParanoid" id="L0P9K7"/>
<evidence type="ECO:0008006" key="4">
    <source>
        <dbReference type="Google" id="ProtNLM"/>
    </source>
</evidence>
<evidence type="ECO:0000256" key="1">
    <source>
        <dbReference type="SAM" id="MobiDB-lite"/>
    </source>
</evidence>
<organism evidence="3">
    <name type="scientific">Pneumocystis jirovecii</name>
    <name type="common">Human pneumocystis pneumonia agent</name>
    <dbReference type="NCBI Taxonomy" id="42068"/>
    <lineage>
        <taxon>Eukaryota</taxon>
        <taxon>Fungi</taxon>
        <taxon>Dikarya</taxon>
        <taxon>Ascomycota</taxon>
        <taxon>Taphrinomycotina</taxon>
        <taxon>Pneumocystomycetes</taxon>
        <taxon>Pneumocystaceae</taxon>
        <taxon>Pneumocystis</taxon>
    </lineage>
</organism>
<feature type="compositionally biased region" description="Low complexity" evidence="1">
    <location>
        <begin position="149"/>
        <end position="158"/>
    </location>
</feature>
<dbReference type="EMBL" id="CAKM01000053">
    <property type="protein sequence ID" value="CCJ28310.1"/>
    <property type="molecule type" value="Genomic_DNA"/>
</dbReference>
<proteinExistence type="predicted"/>
<accession>L0P9K7</accession>
<gene>
    <name evidence="2" type="ORF">PNEJI1_002461</name>
</gene>
<feature type="region of interest" description="Disordered" evidence="1">
    <location>
        <begin position="98"/>
        <end position="171"/>
    </location>
</feature>
<name>L0P9K7_PNEJI</name>
<dbReference type="InterPro" id="IPR035979">
    <property type="entry name" value="RBD_domain_sf"/>
</dbReference>
<evidence type="ECO:0000313" key="2">
    <source>
        <dbReference type="EMBL" id="CCJ28310.1"/>
    </source>
</evidence>
<reference evidence="2 3" key="1">
    <citation type="journal article" date="2012" name="MBio">
        <title>De novo assembly of the Pneumocystis jirovecii genome from a single bronchoalveolar lavage fluid specimen from a patient.</title>
        <authorList>
            <person name="Cisse O.H."/>
            <person name="Pagni M."/>
            <person name="Hauser P.M."/>
        </authorList>
    </citation>
    <scope>NUCLEOTIDE SEQUENCE [LARGE SCALE GENOMIC DNA]</scope>
    <source>
        <strain evidence="2 3">SE8</strain>
    </source>
</reference>